<protein>
    <recommendedName>
        <fullName evidence="4">Subtilisin</fullName>
    </recommendedName>
</protein>
<feature type="compositionally biased region" description="Low complexity" evidence="1">
    <location>
        <begin position="628"/>
        <end position="643"/>
    </location>
</feature>
<feature type="compositionally biased region" description="Gly residues" evidence="1">
    <location>
        <begin position="615"/>
        <end position="627"/>
    </location>
</feature>
<proteinExistence type="predicted"/>
<reference evidence="2" key="1">
    <citation type="submission" date="2023-10" db="EMBL/GenBank/DDBJ databases">
        <authorList>
            <person name="Chen Y."/>
            <person name="Shah S."/>
            <person name="Dougan E. K."/>
            <person name="Thang M."/>
            <person name="Chan C."/>
        </authorList>
    </citation>
    <scope>NUCLEOTIDE SEQUENCE [LARGE SCALE GENOMIC DNA]</scope>
</reference>
<feature type="non-terminal residue" evidence="2">
    <location>
        <position position="670"/>
    </location>
</feature>
<gene>
    <name evidence="2" type="ORF">PCOR1329_LOCUS49554</name>
</gene>
<evidence type="ECO:0008006" key="4">
    <source>
        <dbReference type="Google" id="ProtNLM"/>
    </source>
</evidence>
<keyword evidence="3" id="KW-1185">Reference proteome</keyword>
<name>A0ABN9ULA9_9DINO</name>
<evidence type="ECO:0000256" key="1">
    <source>
        <dbReference type="SAM" id="MobiDB-lite"/>
    </source>
</evidence>
<comment type="caution">
    <text evidence="2">The sequence shown here is derived from an EMBL/GenBank/DDBJ whole genome shotgun (WGS) entry which is preliminary data.</text>
</comment>
<evidence type="ECO:0000313" key="3">
    <source>
        <dbReference type="Proteomes" id="UP001189429"/>
    </source>
</evidence>
<dbReference type="Proteomes" id="UP001189429">
    <property type="component" value="Unassembled WGS sequence"/>
</dbReference>
<evidence type="ECO:0000313" key="2">
    <source>
        <dbReference type="EMBL" id="CAK0860655.1"/>
    </source>
</evidence>
<feature type="region of interest" description="Disordered" evidence="1">
    <location>
        <begin position="598"/>
        <end position="670"/>
    </location>
</feature>
<accession>A0ABN9ULA9</accession>
<organism evidence="2 3">
    <name type="scientific">Prorocentrum cordatum</name>
    <dbReference type="NCBI Taxonomy" id="2364126"/>
    <lineage>
        <taxon>Eukaryota</taxon>
        <taxon>Sar</taxon>
        <taxon>Alveolata</taxon>
        <taxon>Dinophyceae</taxon>
        <taxon>Prorocentrales</taxon>
        <taxon>Prorocentraceae</taxon>
        <taxon>Prorocentrum</taxon>
    </lineage>
</organism>
<sequence length="670" mass="69366">MIRDAVWLRGPPAERAARLRSARSARRVPQGAASASGVRAQTSAAEHAVALYAAQALKGSYVPAAGTALAQFEHVSDALFSLTWNTSVLDGGKHYRLCVDLDGDEAALGFGDAGIDVYATPASESLTRAVLPEDGQQVTVRCSAGCTAGTLGHLVDTLASGGCNDTAATDPAALRERLAARSELRSSVWDFDVDARGLLEGFHYIVCLDLDGAEDSDRAGDTGLAVYVSPVSHAAVTATGDRVVRPAPGQQLSLTCAGCSSSTEAVLMDTCADGHAAASAAAASLGGRVVAAGHGTWSVDVDGLSGAQVGRHLRLCSDLDGAHGPLRTGDTGLDFYVSGTDVLRTPSVGRGAAEVVSLDCGEGCSAASTAYLSTSCDRTALDGAMLIENSTQTLSSNFAPNSSGWWTITLNTSNVTAGQTLTLCTDLDGSETALGFGDSSLRVFVSDVAAVAMPATWEEASKRLTLASGLPLAVPRQSGLLLALRCAAPGSCSVASQAFLGADCSASASLPDGVRANFFGLRSRGEQLQMVRANEGPADGGTGRQWTDYVVDLDASGLLEGRHYWLCFDADGDGEDESTPGNTGFRFHVTALEAAASPSIQERRPGRPCRWSARGTGGGGPMRGPGRGASPPWARGWWRRSPPGRQPGGGANRARDCHGVREQHPDWRCR</sequence>
<feature type="compositionally biased region" description="Basic and acidic residues" evidence="1">
    <location>
        <begin position="653"/>
        <end position="670"/>
    </location>
</feature>
<dbReference type="EMBL" id="CAUYUJ010015998">
    <property type="protein sequence ID" value="CAK0860655.1"/>
    <property type="molecule type" value="Genomic_DNA"/>
</dbReference>